<protein>
    <submittedName>
        <fullName evidence="1">DNA-directed RNA polymerase subunit F</fullName>
    </submittedName>
</protein>
<sequence length="84" mass="9569">MILFQKIINQKLNSISVEELLQYAKQFNVAIDRTQAAKVVSIINGQNINIFNHVERKQLLNQIAAITSPETANEVNAIFQKFIK</sequence>
<dbReference type="Proteomes" id="UP001232245">
    <property type="component" value="Unassembled WGS sequence"/>
</dbReference>
<evidence type="ECO:0000313" key="2">
    <source>
        <dbReference type="Proteomes" id="UP001232245"/>
    </source>
</evidence>
<dbReference type="RefSeq" id="WP_095302471.1">
    <property type="nucleotide sequence ID" value="NZ_CADEPK010000109.1"/>
</dbReference>
<gene>
    <name evidence="1" type="ORF">J2S02_001177</name>
</gene>
<accession>A0ABT9YXY2</accession>
<proteinExistence type="predicted"/>
<organism evidence="1 2">
    <name type="scientific">Metabacillus niabensis</name>
    <dbReference type="NCBI Taxonomy" id="324854"/>
    <lineage>
        <taxon>Bacteria</taxon>
        <taxon>Bacillati</taxon>
        <taxon>Bacillota</taxon>
        <taxon>Bacilli</taxon>
        <taxon>Bacillales</taxon>
        <taxon>Bacillaceae</taxon>
        <taxon>Metabacillus</taxon>
    </lineage>
</organism>
<dbReference type="Pfam" id="PF11116">
    <property type="entry name" value="DUF2624"/>
    <property type="match status" value="1"/>
</dbReference>
<keyword evidence="1" id="KW-0240">DNA-directed RNA polymerase</keyword>
<dbReference type="GO" id="GO:0000428">
    <property type="term" value="C:DNA-directed RNA polymerase complex"/>
    <property type="evidence" value="ECO:0007669"/>
    <property type="project" value="UniProtKB-KW"/>
</dbReference>
<keyword evidence="2" id="KW-1185">Reference proteome</keyword>
<keyword evidence="1" id="KW-0804">Transcription</keyword>
<reference evidence="1 2" key="1">
    <citation type="submission" date="2023-07" db="EMBL/GenBank/DDBJ databases">
        <title>Genomic Encyclopedia of Type Strains, Phase IV (KMG-IV): sequencing the most valuable type-strain genomes for metagenomic binning, comparative biology and taxonomic classification.</title>
        <authorList>
            <person name="Goeker M."/>
        </authorList>
    </citation>
    <scope>NUCLEOTIDE SEQUENCE [LARGE SCALE GENOMIC DNA]</scope>
    <source>
        <strain evidence="1 2">DSM 17723</strain>
    </source>
</reference>
<dbReference type="EMBL" id="JAUSTZ010000002">
    <property type="protein sequence ID" value="MDQ0224848.1"/>
    <property type="molecule type" value="Genomic_DNA"/>
</dbReference>
<name>A0ABT9YXY2_9BACI</name>
<evidence type="ECO:0000313" key="1">
    <source>
        <dbReference type="EMBL" id="MDQ0224848.1"/>
    </source>
</evidence>
<comment type="caution">
    <text evidence="1">The sequence shown here is derived from an EMBL/GenBank/DDBJ whole genome shotgun (WGS) entry which is preliminary data.</text>
</comment>
<dbReference type="InterPro" id="IPR020277">
    <property type="entry name" value="DUF2624"/>
</dbReference>